<dbReference type="CDD" id="cd06259">
    <property type="entry name" value="YdcF-like"/>
    <property type="match status" value="1"/>
</dbReference>
<evidence type="ECO:0000256" key="1">
    <source>
        <dbReference type="SAM" id="Phobius"/>
    </source>
</evidence>
<evidence type="ECO:0000313" key="3">
    <source>
        <dbReference type="EMBL" id="NSX55795.1"/>
    </source>
</evidence>
<dbReference type="PANTHER" id="PTHR30336:SF4">
    <property type="entry name" value="ENVELOPE BIOGENESIS FACTOR ELYC"/>
    <property type="match status" value="1"/>
</dbReference>
<dbReference type="PANTHER" id="PTHR30336">
    <property type="entry name" value="INNER MEMBRANE PROTEIN, PROBABLE PERMEASE"/>
    <property type="match status" value="1"/>
</dbReference>
<feature type="transmembrane region" description="Helical" evidence="1">
    <location>
        <begin position="7"/>
        <end position="26"/>
    </location>
</feature>
<dbReference type="InterPro" id="IPR051599">
    <property type="entry name" value="Cell_Envelope_Assoc"/>
</dbReference>
<evidence type="ECO:0000313" key="4">
    <source>
        <dbReference type="Proteomes" id="UP000777935"/>
    </source>
</evidence>
<name>A0ABX2IX71_9RHOB</name>
<dbReference type="InterPro" id="IPR014729">
    <property type="entry name" value="Rossmann-like_a/b/a_fold"/>
</dbReference>
<feature type="domain" description="DUF218" evidence="2">
    <location>
        <begin position="42"/>
        <end position="158"/>
    </location>
</feature>
<accession>A0ABX2IX71</accession>
<organism evidence="3 4">
    <name type="scientific">Parasulfitobacter algicola</name>
    <dbReference type="NCBI Taxonomy" id="2614809"/>
    <lineage>
        <taxon>Bacteria</taxon>
        <taxon>Pseudomonadati</taxon>
        <taxon>Pseudomonadota</taxon>
        <taxon>Alphaproteobacteria</taxon>
        <taxon>Rhodobacterales</taxon>
        <taxon>Roseobacteraceae</taxon>
        <taxon>Parasulfitobacter</taxon>
    </lineage>
</organism>
<comment type="caution">
    <text evidence="3">The sequence shown here is derived from an EMBL/GenBank/DDBJ whole genome shotgun (WGS) entry which is preliminary data.</text>
</comment>
<keyword evidence="1" id="KW-1133">Transmembrane helix</keyword>
<reference evidence="3 4" key="1">
    <citation type="submission" date="2020-06" db="EMBL/GenBank/DDBJ databases">
        <title>Sulfitobacter algicola sp. nov., isolated from green algae.</title>
        <authorList>
            <person name="Wang C."/>
        </authorList>
    </citation>
    <scope>NUCLEOTIDE SEQUENCE [LARGE SCALE GENOMIC DNA]</scope>
    <source>
        <strain evidence="3 4">1151</strain>
    </source>
</reference>
<keyword evidence="4" id="KW-1185">Reference proteome</keyword>
<protein>
    <submittedName>
        <fullName evidence="3">YdcF family protein</fullName>
    </submittedName>
</protein>
<sequence>MIRRIKRLILWCAIIFTSTCIFIWIFAHLQAAFEPDPFATADVIVVLGAGMSADGTLHSSTKGRIEKAVQLYQTGVAPKMHMTGGRAVPDGPSAGDQMADYAIQLGVPRYAITAEDASLSTLQNALFSAPYLMSADRLILVTEGFHLPRAYLSFAWATDADIALAHSSKFRTGSSVKLIIREAAAWWFNLGRLGLWYIAGVTTPENRDTILQ</sequence>
<dbReference type="Proteomes" id="UP000777935">
    <property type="component" value="Unassembled WGS sequence"/>
</dbReference>
<gene>
    <name evidence="3" type="ORF">HRQ87_13390</name>
</gene>
<dbReference type="InterPro" id="IPR003848">
    <property type="entry name" value="DUF218"/>
</dbReference>
<keyword evidence="1" id="KW-0812">Transmembrane</keyword>
<proteinExistence type="predicted"/>
<dbReference type="EMBL" id="JABUFE010000008">
    <property type="protein sequence ID" value="NSX55795.1"/>
    <property type="molecule type" value="Genomic_DNA"/>
</dbReference>
<dbReference type="RefSeq" id="WP_174138950.1">
    <property type="nucleotide sequence ID" value="NZ_JABUFE010000008.1"/>
</dbReference>
<dbReference type="Pfam" id="PF02698">
    <property type="entry name" value="DUF218"/>
    <property type="match status" value="1"/>
</dbReference>
<evidence type="ECO:0000259" key="2">
    <source>
        <dbReference type="Pfam" id="PF02698"/>
    </source>
</evidence>
<dbReference type="Gene3D" id="3.40.50.620">
    <property type="entry name" value="HUPs"/>
    <property type="match status" value="1"/>
</dbReference>
<keyword evidence="1" id="KW-0472">Membrane</keyword>